<dbReference type="Gene3D" id="3.80.10.10">
    <property type="entry name" value="Ribonuclease Inhibitor"/>
    <property type="match status" value="1"/>
</dbReference>
<proteinExistence type="predicted"/>
<gene>
    <name evidence="3" type="ORF">C8P65_11439</name>
</gene>
<dbReference type="InterPro" id="IPR026906">
    <property type="entry name" value="LRR_5"/>
</dbReference>
<dbReference type="Pfam" id="PF13306">
    <property type="entry name" value="LRR_5"/>
    <property type="match status" value="1"/>
</dbReference>
<evidence type="ECO:0000256" key="2">
    <source>
        <dbReference type="SAM" id="SignalP"/>
    </source>
</evidence>
<dbReference type="PANTHER" id="PTHR45661:SF3">
    <property type="entry name" value="IG-LIKE DOMAIN-CONTAINING PROTEIN"/>
    <property type="match status" value="1"/>
</dbReference>
<dbReference type="InterPro" id="IPR053139">
    <property type="entry name" value="Surface_bspA-like"/>
</dbReference>
<organism evidence="3 4">
    <name type="scientific">Capnocytophaga leadbetteri</name>
    <dbReference type="NCBI Taxonomy" id="327575"/>
    <lineage>
        <taxon>Bacteria</taxon>
        <taxon>Pseudomonadati</taxon>
        <taxon>Bacteroidota</taxon>
        <taxon>Flavobacteriia</taxon>
        <taxon>Flavobacteriales</taxon>
        <taxon>Flavobacteriaceae</taxon>
        <taxon>Capnocytophaga</taxon>
    </lineage>
</organism>
<dbReference type="GeneID" id="84581320"/>
<evidence type="ECO:0000256" key="1">
    <source>
        <dbReference type="SAM" id="MobiDB-lite"/>
    </source>
</evidence>
<evidence type="ECO:0000313" key="3">
    <source>
        <dbReference type="EMBL" id="PTX03616.1"/>
    </source>
</evidence>
<dbReference type="RefSeq" id="WP_107782648.1">
    <property type="nucleotide sequence ID" value="NZ_QBKG01000014.1"/>
</dbReference>
<keyword evidence="2" id="KW-0732">Signal</keyword>
<feature type="signal peptide" evidence="2">
    <location>
        <begin position="1"/>
        <end position="16"/>
    </location>
</feature>
<dbReference type="Gene3D" id="3.40.50.12480">
    <property type="match status" value="2"/>
</dbReference>
<dbReference type="EMBL" id="QBKG01000014">
    <property type="protein sequence ID" value="PTX03616.1"/>
    <property type="molecule type" value="Genomic_DNA"/>
</dbReference>
<name>A0A2T5XSP5_9FLAO</name>
<comment type="caution">
    <text evidence="3">The sequence shown here is derived from an EMBL/GenBank/DDBJ whole genome shotgun (WGS) entry which is preliminary data.</text>
</comment>
<sequence>MKKLIFIAMAMLSAFAVTNCTPDQQKELLAKIANQTLRGEGAPAPELGVIGNYYFDEKNSDLYGPKTAEGWGTPVSLKDFKGAKGDKGDPGANGTKIYTGEGKPSDEIGAIGDWYFDTKTKTFYGPKTDKGWGDKTADISGGQNSISSNAYELSPDKKRLLRWFDKNLTKIDMQADKQLSKIKSVDPAVFEDYTTLKEVVLPQGLENIGKEAFKGCISLKSIIIPNNVIEIGVEAFAECSSLATITLSNKLGTIGNYAFANCDSLKRIVLPNSVVKIGNGAFEHSKALETIEMSNNVISIGEYAFNECRSLKSITIPSSVIKIGKNIFHHSGLESITFEATTPPNLENLIDSIHEVSFRFNFTIYVPANSLNAYKSSWSWTGFTIKAKE</sequence>
<evidence type="ECO:0000313" key="4">
    <source>
        <dbReference type="Proteomes" id="UP000243985"/>
    </source>
</evidence>
<dbReference type="AlphaFoldDB" id="A0A2T5XSP5"/>
<accession>A0A2T5XSP5</accession>
<dbReference type="SUPFAM" id="SSF52058">
    <property type="entry name" value="L domain-like"/>
    <property type="match status" value="1"/>
</dbReference>
<dbReference type="InterPro" id="IPR032675">
    <property type="entry name" value="LRR_dom_sf"/>
</dbReference>
<reference evidence="3 4" key="1">
    <citation type="submission" date="2018-04" db="EMBL/GenBank/DDBJ databases">
        <title>Genomic Encyclopedia of Archaeal and Bacterial Type Strains, Phase II (KMG-II): from individual species to whole genera.</title>
        <authorList>
            <person name="Goeker M."/>
        </authorList>
    </citation>
    <scope>NUCLEOTIDE SEQUENCE [LARGE SCALE GENOMIC DNA]</scope>
    <source>
        <strain evidence="3 4">DSM 22902</strain>
    </source>
</reference>
<dbReference type="PANTHER" id="PTHR45661">
    <property type="entry name" value="SURFACE ANTIGEN"/>
    <property type="match status" value="1"/>
</dbReference>
<feature type="region of interest" description="Disordered" evidence="1">
    <location>
        <begin position="82"/>
        <end position="102"/>
    </location>
</feature>
<protein>
    <submittedName>
        <fullName evidence="3">Leucine rich repeat (LRR) protein</fullName>
    </submittedName>
</protein>
<dbReference type="Proteomes" id="UP000243985">
    <property type="component" value="Unassembled WGS sequence"/>
</dbReference>
<feature type="chain" id="PRO_5015480904" evidence="2">
    <location>
        <begin position="17"/>
        <end position="389"/>
    </location>
</feature>